<accession>B9T773</accession>
<dbReference type="PANTHER" id="PTHR34222:SF99">
    <property type="entry name" value="PROTEIN, PUTATIVE-RELATED"/>
    <property type="match status" value="1"/>
</dbReference>
<evidence type="ECO:0000313" key="2">
    <source>
        <dbReference type="Proteomes" id="UP000008311"/>
    </source>
</evidence>
<dbReference type="AlphaFoldDB" id="B9T773"/>
<organism evidence="1 2">
    <name type="scientific">Ricinus communis</name>
    <name type="common">Castor bean</name>
    <dbReference type="NCBI Taxonomy" id="3988"/>
    <lineage>
        <taxon>Eukaryota</taxon>
        <taxon>Viridiplantae</taxon>
        <taxon>Streptophyta</taxon>
        <taxon>Embryophyta</taxon>
        <taxon>Tracheophyta</taxon>
        <taxon>Spermatophyta</taxon>
        <taxon>Magnoliopsida</taxon>
        <taxon>eudicotyledons</taxon>
        <taxon>Gunneridae</taxon>
        <taxon>Pentapetalae</taxon>
        <taxon>rosids</taxon>
        <taxon>fabids</taxon>
        <taxon>Malpighiales</taxon>
        <taxon>Euphorbiaceae</taxon>
        <taxon>Acalyphoideae</taxon>
        <taxon>Acalypheae</taxon>
        <taxon>Ricinus</taxon>
    </lineage>
</organism>
<reference evidence="2" key="1">
    <citation type="journal article" date="2010" name="Nat. Biotechnol.">
        <title>Draft genome sequence of the oilseed species Ricinus communis.</title>
        <authorList>
            <person name="Chan A.P."/>
            <person name="Crabtree J."/>
            <person name="Zhao Q."/>
            <person name="Lorenzi H."/>
            <person name="Orvis J."/>
            <person name="Puiu D."/>
            <person name="Melake-Berhan A."/>
            <person name="Jones K.M."/>
            <person name="Redman J."/>
            <person name="Chen G."/>
            <person name="Cahoon E.B."/>
            <person name="Gedil M."/>
            <person name="Stanke M."/>
            <person name="Haas B.J."/>
            <person name="Wortman J.R."/>
            <person name="Fraser-Liggett C.M."/>
            <person name="Ravel J."/>
            <person name="Rabinowicz P.D."/>
        </authorList>
    </citation>
    <scope>NUCLEOTIDE SEQUENCE [LARGE SCALE GENOMIC DNA]</scope>
    <source>
        <strain evidence="2">cv. Hale</strain>
    </source>
</reference>
<protein>
    <submittedName>
        <fullName evidence="1">Uncharacterized protein</fullName>
    </submittedName>
</protein>
<keyword evidence="2" id="KW-1185">Reference proteome</keyword>
<dbReference type="Proteomes" id="UP000008311">
    <property type="component" value="Unassembled WGS sequence"/>
</dbReference>
<dbReference type="EMBL" id="EQ974716">
    <property type="protein sequence ID" value="EEF28290.1"/>
    <property type="molecule type" value="Genomic_DNA"/>
</dbReference>
<evidence type="ECO:0000313" key="1">
    <source>
        <dbReference type="EMBL" id="EEF28290.1"/>
    </source>
</evidence>
<gene>
    <name evidence="1" type="ORF">RCOM_0276830</name>
</gene>
<dbReference type="InParanoid" id="B9T773"/>
<name>B9T773_RICCO</name>
<dbReference type="PANTHER" id="PTHR34222">
    <property type="entry name" value="GAG_PRE-INTEGRS DOMAIN-CONTAINING PROTEIN"/>
    <property type="match status" value="1"/>
</dbReference>
<dbReference type="eggNOG" id="KOG0017">
    <property type="taxonomic scope" value="Eukaryota"/>
</dbReference>
<sequence length="110" mass="12381">MIAFFTKLKTLWDEKDALNAFPPCHCEAASQIKTYLESQKTMQFLMGLGEQFANVHSMVISMDALPEINKAYSMALRHEKQVAASISQPAAETSAAYMIKKPPISWRKEV</sequence>
<proteinExistence type="predicted"/>